<comment type="subcellular location">
    <subcellularLocation>
        <location evidence="1">Nucleus</location>
    </subcellularLocation>
</comment>
<evidence type="ECO:0000256" key="3">
    <source>
        <dbReference type="ARBA" id="ARBA00022771"/>
    </source>
</evidence>
<keyword evidence="7" id="KW-1185">Reference proteome</keyword>
<reference evidence="6" key="1">
    <citation type="submission" date="2020-06" db="EMBL/GenBank/DDBJ databases">
        <title>Draft genome of Bugula neritina, a colonial animal packing powerful symbionts and potential medicines.</title>
        <authorList>
            <person name="Rayko M."/>
        </authorList>
    </citation>
    <scope>NUCLEOTIDE SEQUENCE [LARGE SCALE GENOMIC DNA]</scope>
    <source>
        <strain evidence="6">Kwan_BN1</strain>
    </source>
</reference>
<dbReference type="GO" id="GO:0008270">
    <property type="term" value="F:zinc ion binding"/>
    <property type="evidence" value="ECO:0007669"/>
    <property type="project" value="UniProtKB-KW"/>
</dbReference>
<dbReference type="InterPro" id="IPR052035">
    <property type="entry name" value="ZnF_BED_domain_contain"/>
</dbReference>
<evidence type="ECO:0000313" key="7">
    <source>
        <dbReference type="Proteomes" id="UP000593567"/>
    </source>
</evidence>
<dbReference type="Proteomes" id="UP000593567">
    <property type="component" value="Unassembled WGS sequence"/>
</dbReference>
<keyword evidence="5" id="KW-0539">Nucleus</keyword>
<accession>A0A7J7J2H9</accession>
<dbReference type="AlphaFoldDB" id="A0A7J7J2H9"/>
<proteinExistence type="predicted"/>
<comment type="caution">
    <text evidence="6">The sequence shown here is derived from an EMBL/GenBank/DDBJ whole genome shotgun (WGS) entry which is preliminary data.</text>
</comment>
<dbReference type="OrthoDB" id="1607513at2759"/>
<dbReference type="PANTHER" id="PTHR46481">
    <property type="entry name" value="ZINC FINGER BED DOMAIN-CONTAINING PROTEIN 4"/>
    <property type="match status" value="1"/>
</dbReference>
<evidence type="ECO:0000256" key="4">
    <source>
        <dbReference type="ARBA" id="ARBA00022833"/>
    </source>
</evidence>
<evidence type="ECO:0000256" key="2">
    <source>
        <dbReference type="ARBA" id="ARBA00022723"/>
    </source>
</evidence>
<dbReference type="PANTHER" id="PTHR46481:SF10">
    <property type="entry name" value="ZINC FINGER BED DOMAIN-CONTAINING PROTEIN 39"/>
    <property type="match status" value="1"/>
</dbReference>
<dbReference type="InterPro" id="IPR012337">
    <property type="entry name" value="RNaseH-like_sf"/>
</dbReference>
<evidence type="ECO:0000256" key="5">
    <source>
        <dbReference type="ARBA" id="ARBA00023242"/>
    </source>
</evidence>
<evidence type="ECO:0000313" key="6">
    <source>
        <dbReference type="EMBL" id="KAF6020295.1"/>
    </source>
</evidence>
<dbReference type="GO" id="GO:0005634">
    <property type="term" value="C:nucleus"/>
    <property type="evidence" value="ECO:0007669"/>
    <property type="project" value="UniProtKB-SubCell"/>
</dbReference>
<evidence type="ECO:0000256" key="1">
    <source>
        <dbReference type="ARBA" id="ARBA00004123"/>
    </source>
</evidence>
<keyword evidence="4" id="KW-0862">Zinc</keyword>
<dbReference type="EMBL" id="VXIV02003182">
    <property type="protein sequence ID" value="KAF6020295.1"/>
    <property type="molecule type" value="Genomic_DNA"/>
</dbReference>
<name>A0A7J7J2H9_BUGNE</name>
<dbReference type="SUPFAM" id="SSF53098">
    <property type="entry name" value="Ribonuclease H-like"/>
    <property type="match status" value="1"/>
</dbReference>
<gene>
    <name evidence="6" type="ORF">EB796_021401</name>
</gene>
<keyword evidence="3" id="KW-0863">Zinc-finger</keyword>
<organism evidence="6 7">
    <name type="scientific">Bugula neritina</name>
    <name type="common">Brown bryozoan</name>
    <name type="synonym">Sertularia neritina</name>
    <dbReference type="NCBI Taxonomy" id="10212"/>
    <lineage>
        <taxon>Eukaryota</taxon>
        <taxon>Metazoa</taxon>
        <taxon>Spiralia</taxon>
        <taxon>Lophotrochozoa</taxon>
        <taxon>Bryozoa</taxon>
        <taxon>Gymnolaemata</taxon>
        <taxon>Cheilostomatida</taxon>
        <taxon>Flustrina</taxon>
        <taxon>Buguloidea</taxon>
        <taxon>Bugulidae</taxon>
        <taxon>Bugula</taxon>
    </lineage>
</organism>
<protein>
    <submittedName>
        <fullName evidence="6">ZBED1</fullName>
    </submittedName>
</protein>
<keyword evidence="2" id="KW-0479">Metal-binding</keyword>
<sequence length="126" mass="13944">MISFLTKDPYISLTCHFVDAWSLKTFCLSTMYAPDSHTALKITQFAREGLSEYGLTLDQIASFTTDSAADMVAACGELKVTCVSCFRHILHNTTTTTMDADQEVVELLKACRKIVSVFRSSIASRC</sequence>